<gene>
    <name evidence="2" type="ORF">TTAC_LOCUS969</name>
</gene>
<protein>
    <submittedName>
        <fullName evidence="4">WD_REPEATS_REGION domain-containing protein</fullName>
    </submittedName>
</protein>
<sequence length="566" mass="61254">MFSASIKPVHDFITIALHSFNGRCVLVSINLEILSNLGHEQSEFSPVKNIGSCELSFLAADALNVSNSLGKALVRRHSMLKTKQVSGSRSKSKVRYLNSQCGSQKAPAHQPVTFGHTVKSSGYGPHSSKVAIRGPQIANHKAKENAKAQLTNKLYQKYQYGLEPAFCCLVSERLDAEETPLYSVSYSPTDDRVAVAQGNGLCSILRVARSSNGARTRWCKEQTVLAGHRGIVSSAEWSLDGQFVITTSTDRTARLWSANGGALHLVVTSPLGGFADGHGQPLRATNKKNFPISSEFVDHVQFGRFHLQDSFFHVTCRNNIFFFTFNIDKSANVLHKCHIVASYQRVAKFDFNLCNRLTAVSSTNLFYSYLLLAVGSDRCLYILDINSKKIVRDISAIHKATVTGVAINQGSLYSSFTAETSSDRALGRGFGGSSSTGGAYSLFATAAPGDSVRLWDLRVARSHVAELACCRTAFGPGEGDAVGGSVRDSAVPPVSLTFSPCGRYVCFGAIASTTSTQHLAPTVVDIRQVCKPLALLMIPDHRPSACSAATVVAWNPVKPEVLFYRT</sequence>
<dbReference type="PANTHER" id="PTHR44525:SF1">
    <property type="entry name" value="WD REPEAT-CONTAINING PROTEIN 27"/>
    <property type="match status" value="1"/>
</dbReference>
<dbReference type="SMART" id="SM00320">
    <property type="entry name" value="WD40"/>
    <property type="match status" value="4"/>
</dbReference>
<dbReference type="OrthoDB" id="20669at2759"/>
<dbReference type="Proteomes" id="UP000274429">
    <property type="component" value="Unassembled WGS sequence"/>
</dbReference>
<reference evidence="4" key="1">
    <citation type="submission" date="2017-02" db="UniProtKB">
        <authorList>
            <consortium name="WormBaseParasite"/>
        </authorList>
    </citation>
    <scope>IDENTIFICATION</scope>
</reference>
<feature type="repeat" description="WD" evidence="1">
    <location>
        <begin position="225"/>
        <end position="257"/>
    </location>
</feature>
<dbReference type="PANTHER" id="PTHR44525">
    <property type="entry name" value="WD REPEAT-CONTAINING PROTEIN 27"/>
    <property type="match status" value="1"/>
</dbReference>
<evidence type="ECO:0000313" key="3">
    <source>
        <dbReference type="Proteomes" id="UP000274429"/>
    </source>
</evidence>
<dbReference type="InterPro" id="IPR015943">
    <property type="entry name" value="WD40/YVTN_repeat-like_dom_sf"/>
</dbReference>
<dbReference type="InterPro" id="IPR001680">
    <property type="entry name" value="WD40_rpt"/>
</dbReference>
<reference evidence="2 3" key="2">
    <citation type="submission" date="2018-11" db="EMBL/GenBank/DDBJ databases">
        <authorList>
            <consortium name="Pathogen Informatics"/>
        </authorList>
    </citation>
    <scope>NUCLEOTIDE SEQUENCE [LARGE SCALE GENOMIC DNA]</scope>
</reference>
<dbReference type="EMBL" id="UYWX01000144">
    <property type="protein sequence ID" value="VDM17247.1"/>
    <property type="molecule type" value="Genomic_DNA"/>
</dbReference>
<organism evidence="4">
    <name type="scientific">Hydatigena taeniaeformis</name>
    <name type="common">Feline tapeworm</name>
    <name type="synonym">Taenia taeniaeformis</name>
    <dbReference type="NCBI Taxonomy" id="6205"/>
    <lineage>
        <taxon>Eukaryota</taxon>
        <taxon>Metazoa</taxon>
        <taxon>Spiralia</taxon>
        <taxon>Lophotrochozoa</taxon>
        <taxon>Platyhelminthes</taxon>
        <taxon>Cestoda</taxon>
        <taxon>Eucestoda</taxon>
        <taxon>Cyclophyllidea</taxon>
        <taxon>Taeniidae</taxon>
        <taxon>Hydatigera</taxon>
    </lineage>
</organism>
<accession>A0A0R3WJV1</accession>
<dbReference type="STRING" id="6205.A0A0R3WJV1"/>
<dbReference type="PROSITE" id="PS50082">
    <property type="entry name" value="WD_REPEATS_2"/>
    <property type="match status" value="1"/>
</dbReference>
<dbReference type="InterPro" id="IPR042411">
    <property type="entry name" value="WDR27"/>
</dbReference>
<evidence type="ECO:0000256" key="1">
    <source>
        <dbReference type="PROSITE-ProRule" id="PRU00221"/>
    </source>
</evidence>
<dbReference type="AlphaFoldDB" id="A0A0R3WJV1"/>
<dbReference type="WBParaSite" id="TTAC_0000096801-mRNA-1">
    <property type="protein sequence ID" value="TTAC_0000096801-mRNA-1"/>
    <property type="gene ID" value="TTAC_0000096801"/>
</dbReference>
<name>A0A0R3WJV1_HYDTA</name>
<dbReference type="Gene3D" id="2.130.10.10">
    <property type="entry name" value="YVTN repeat-like/Quinoprotein amine dehydrogenase"/>
    <property type="match status" value="2"/>
</dbReference>
<dbReference type="PROSITE" id="PS50294">
    <property type="entry name" value="WD_REPEATS_REGION"/>
    <property type="match status" value="1"/>
</dbReference>
<dbReference type="SUPFAM" id="SSF50978">
    <property type="entry name" value="WD40 repeat-like"/>
    <property type="match status" value="1"/>
</dbReference>
<evidence type="ECO:0000313" key="2">
    <source>
        <dbReference type="EMBL" id="VDM17247.1"/>
    </source>
</evidence>
<keyword evidence="1" id="KW-0853">WD repeat</keyword>
<proteinExistence type="predicted"/>
<dbReference type="Pfam" id="PF00400">
    <property type="entry name" value="WD40"/>
    <property type="match status" value="1"/>
</dbReference>
<evidence type="ECO:0000313" key="4">
    <source>
        <dbReference type="WBParaSite" id="TTAC_0000096801-mRNA-1"/>
    </source>
</evidence>
<keyword evidence="3" id="KW-1185">Reference proteome</keyword>
<dbReference type="InterPro" id="IPR036322">
    <property type="entry name" value="WD40_repeat_dom_sf"/>
</dbReference>